<reference evidence="5" key="2">
    <citation type="journal article" date="2023" name="IMA Fungus">
        <title>Comparative genomic study of the Penicillium genus elucidates a diverse pangenome and 15 lateral gene transfer events.</title>
        <authorList>
            <person name="Petersen C."/>
            <person name="Sorensen T."/>
            <person name="Nielsen M.R."/>
            <person name="Sondergaard T.E."/>
            <person name="Sorensen J.L."/>
            <person name="Fitzpatrick D.A."/>
            <person name="Frisvad J.C."/>
            <person name="Nielsen K.L."/>
        </authorList>
    </citation>
    <scope>NUCLEOTIDE SEQUENCE</scope>
    <source>
        <strain evidence="5">IBT 26290</strain>
    </source>
</reference>
<dbReference type="Proteomes" id="UP001149163">
    <property type="component" value="Unassembled WGS sequence"/>
</dbReference>
<dbReference type="PANTHER" id="PTHR40633">
    <property type="entry name" value="MATRIX PROTEIN, PUTATIVE (AFU_ORTHOLOGUE AFUA_8G05410)-RELATED"/>
    <property type="match status" value="1"/>
</dbReference>
<evidence type="ECO:0000313" key="6">
    <source>
        <dbReference type="Proteomes" id="UP001149163"/>
    </source>
</evidence>
<name>A0A9W9I6F6_9EURO</name>
<feature type="region of interest" description="Disordered" evidence="2">
    <location>
        <begin position="131"/>
        <end position="202"/>
    </location>
</feature>
<feature type="signal peptide" evidence="3">
    <location>
        <begin position="1"/>
        <end position="18"/>
    </location>
</feature>
<dbReference type="InterPro" id="IPR052982">
    <property type="entry name" value="SRP1/TIP1-like"/>
</dbReference>
<protein>
    <submittedName>
        <fullName evidence="5">Cell wall protein</fullName>
    </submittedName>
</protein>
<feature type="chain" id="PRO_5040840648" evidence="3">
    <location>
        <begin position="19"/>
        <end position="221"/>
    </location>
</feature>
<reference evidence="5" key="1">
    <citation type="submission" date="2022-11" db="EMBL/GenBank/DDBJ databases">
        <authorList>
            <person name="Petersen C."/>
        </authorList>
    </citation>
    <scope>NUCLEOTIDE SEQUENCE</scope>
    <source>
        <strain evidence="5">IBT 26290</strain>
    </source>
</reference>
<keyword evidence="6" id="KW-1185">Reference proteome</keyword>
<keyword evidence="1 3" id="KW-0732">Signal</keyword>
<comment type="caution">
    <text evidence="5">The sequence shown here is derived from an EMBL/GenBank/DDBJ whole genome shotgun (WGS) entry which is preliminary data.</text>
</comment>
<accession>A0A9W9I6F6</accession>
<dbReference type="GeneID" id="81426664"/>
<gene>
    <name evidence="5" type="ORF">N7482_005363</name>
</gene>
<dbReference type="RefSeq" id="XP_056543043.1">
    <property type="nucleotide sequence ID" value="XM_056687488.1"/>
</dbReference>
<evidence type="ECO:0000313" key="5">
    <source>
        <dbReference type="EMBL" id="KAJ5166582.1"/>
    </source>
</evidence>
<feature type="compositionally biased region" description="Low complexity" evidence="2">
    <location>
        <begin position="131"/>
        <end position="198"/>
    </location>
</feature>
<evidence type="ECO:0000259" key="4">
    <source>
        <dbReference type="Pfam" id="PF10342"/>
    </source>
</evidence>
<dbReference type="InterPro" id="IPR018466">
    <property type="entry name" value="Kre9/Knh1-like_N"/>
</dbReference>
<evidence type="ECO:0000256" key="1">
    <source>
        <dbReference type="ARBA" id="ARBA00022729"/>
    </source>
</evidence>
<sequence>MRTFITLATALFATAVSANSKANAFSNPAGGYVFTVGEATTLVWNADSGSTVTLRLQYGDVTTANSGAVIASGIANDGSYTWQVPSDLAYESDYTIEIIDDQDTSNYNFLPRFTVAGATASATATTASSTSMSTATTVSSTSTSTTSASTSSTPTTMTTTSSSSSASSSSTASTTKSTSTSASTSASSTASATSVPSSNSGMVNRVSGGMLAVVAGAAILL</sequence>
<dbReference type="EMBL" id="JAPQKN010000003">
    <property type="protein sequence ID" value="KAJ5166582.1"/>
    <property type="molecule type" value="Genomic_DNA"/>
</dbReference>
<dbReference type="Pfam" id="PF10342">
    <property type="entry name" value="Kre9_KNH"/>
    <property type="match status" value="1"/>
</dbReference>
<evidence type="ECO:0000256" key="2">
    <source>
        <dbReference type="SAM" id="MobiDB-lite"/>
    </source>
</evidence>
<dbReference type="AlphaFoldDB" id="A0A9W9I6F6"/>
<feature type="domain" description="Yeast cell wall synthesis Kre9/Knh1-like N-terminal" evidence="4">
    <location>
        <begin position="27"/>
        <end position="115"/>
    </location>
</feature>
<organism evidence="5 6">
    <name type="scientific">Penicillium canariense</name>
    <dbReference type="NCBI Taxonomy" id="189055"/>
    <lineage>
        <taxon>Eukaryota</taxon>
        <taxon>Fungi</taxon>
        <taxon>Dikarya</taxon>
        <taxon>Ascomycota</taxon>
        <taxon>Pezizomycotina</taxon>
        <taxon>Eurotiomycetes</taxon>
        <taxon>Eurotiomycetidae</taxon>
        <taxon>Eurotiales</taxon>
        <taxon>Aspergillaceae</taxon>
        <taxon>Penicillium</taxon>
    </lineage>
</organism>
<proteinExistence type="predicted"/>
<evidence type="ECO:0000256" key="3">
    <source>
        <dbReference type="SAM" id="SignalP"/>
    </source>
</evidence>
<dbReference type="PANTHER" id="PTHR40633:SF5">
    <property type="entry name" value="ANCHORED PROTEIN, PUTATIVE (AFU_ORTHOLOGUE AFUA_8G04370)-RELATED"/>
    <property type="match status" value="1"/>
</dbReference>
<dbReference type="OrthoDB" id="2260257at2759"/>